<dbReference type="AlphaFoldDB" id="A0A4Q2DEV9"/>
<feature type="chain" id="PRO_5020926112" evidence="1">
    <location>
        <begin position="21"/>
        <end position="225"/>
    </location>
</feature>
<dbReference type="EMBL" id="SDEE01000327">
    <property type="protein sequence ID" value="RXW17612.1"/>
    <property type="molecule type" value="Genomic_DNA"/>
</dbReference>
<keyword evidence="1" id="KW-0732">Signal</keyword>
<evidence type="ECO:0000313" key="2">
    <source>
        <dbReference type="EMBL" id="RXW17612.1"/>
    </source>
</evidence>
<evidence type="ECO:0000313" key="3">
    <source>
        <dbReference type="Proteomes" id="UP000290288"/>
    </source>
</evidence>
<dbReference type="OrthoDB" id="10323850at2759"/>
<proteinExistence type="predicted"/>
<sequence>MQFQLPLLFALFSLVACTFAVQSVRLDLGARDITLSQRESPFNDPPVDLRSLTDWAPSSSAGFARSTELEERVREIVVRELLSQFEGDLKSRDLVELDPRWAQAVASGVEAAIKGIVQIVQMIKAQIEKDKKLRAQFTVRVIQEASQRYPGMHFVVCGVKHRMKNLRGKFVHHVVKFKKSIGLGSFKYDVYGCQHCEFNRMGDGSLINWAYTTKGAKRSGNKVVY</sequence>
<comment type="caution">
    <text evidence="2">The sequence shown here is derived from an EMBL/GenBank/DDBJ whole genome shotgun (WGS) entry which is preliminary data.</text>
</comment>
<protein>
    <submittedName>
        <fullName evidence="2">Uncharacterized protein</fullName>
    </submittedName>
</protein>
<reference evidence="2 3" key="1">
    <citation type="submission" date="2019-01" db="EMBL/GenBank/DDBJ databases">
        <title>Draft genome sequence of Psathyrella aberdarensis IHI B618.</title>
        <authorList>
            <person name="Buettner E."/>
            <person name="Kellner H."/>
        </authorList>
    </citation>
    <scope>NUCLEOTIDE SEQUENCE [LARGE SCALE GENOMIC DNA]</scope>
    <source>
        <strain evidence="2 3">IHI B618</strain>
    </source>
</reference>
<evidence type="ECO:0000256" key="1">
    <source>
        <dbReference type="SAM" id="SignalP"/>
    </source>
</evidence>
<dbReference type="STRING" id="2316362.A0A4Q2DEV9"/>
<accession>A0A4Q2DEV9</accession>
<feature type="signal peptide" evidence="1">
    <location>
        <begin position="1"/>
        <end position="20"/>
    </location>
</feature>
<dbReference type="Proteomes" id="UP000290288">
    <property type="component" value="Unassembled WGS sequence"/>
</dbReference>
<gene>
    <name evidence="2" type="ORF">EST38_g8241</name>
</gene>
<keyword evidence="3" id="KW-1185">Reference proteome</keyword>
<organism evidence="2 3">
    <name type="scientific">Candolleomyces aberdarensis</name>
    <dbReference type="NCBI Taxonomy" id="2316362"/>
    <lineage>
        <taxon>Eukaryota</taxon>
        <taxon>Fungi</taxon>
        <taxon>Dikarya</taxon>
        <taxon>Basidiomycota</taxon>
        <taxon>Agaricomycotina</taxon>
        <taxon>Agaricomycetes</taxon>
        <taxon>Agaricomycetidae</taxon>
        <taxon>Agaricales</taxon>
        <taxon>Agaricineae</taxon>
        <taxon>Psathyrellaceae</taxon>
        <taxon>Candolleomyces</taxon>
    </lineage>
</organism>
<name>A0A4Q2DEV9_9AGAR</name>